<protein>
    <recommendedName>
        <fullName evidence="4">Lycopene cyclase domain-containing protein</fullName>
    </recommendedName>
</protein>
<evidence type="ECO:0000313" key="3">
    <source>
        <dbReference type="Proteomes" id="UP000677244"/>
    </source>
</evidence>
<feature type="transmembrane region" description="Helical" evidence="1">
    <location>
        <begin position="88"/>
        <end position="114"/>
    </location>
</feature>
<gene>
    <name evidence="2" type="ORF">J7I42_23050</name>
</gene>
<feature type="transmembrane region" description="Helical" evidence="1">
    <location>
        <begin position="6"/>
        <end position="25"/>
    </location>
</feature>
<keyword evidence="1" id="KW-1133">Transmembrane helix</keyword>
<keyword evidence="1" id="KW-0812">Transmembrane</keyword>
<reference evidence="2 3" key="1">
    <citation type="submission" date="2021-03" db="EMBL/GenBank/DDBJ databases">
        <title>Assistant Professor.</title>
        <authorList>
            <person name="Huq M.A."/>
        </authorList>
    </citation>
    <scope>NUCLEOTIDE SEQUENCE [LARGE SCALE GENOMIC DNA]</scope>
    <source>
        <strain evidence="2 3">MAH-29</strain>
    </source>
</reference>
<dbReference type="Proteomes" id="UP000677244">
    <property type="component" value="Unassembled WGS sequence"/>
</dbReference>
<feature type="transmembrane region" description="Helical" evidence="1">
    <location>
        <begin position="61"/>
        <end position="81"/>
    </location>
</feature>
<dbReference type="EMBL" id="JAGHKO010000005">
    <property type="protein sequence ID" value="MBO9203187.1"/>
    <property type="molecule type" value="Genomic_DNA"/>
</dbReference>
<keyword evidence="3" id="KW-1185">Reference proteome</keyword>
<evidence type="ECO:0008006" key="4">
    <source>
        <dbReference type="Google" id="ProtNLM"/>
    </source>
</evidence>
<feature type="transmembrane region" description="Helical" evidence="1">
    <location>
        <begin position="134"/>
        <end position="151"/>
    </location>
</feature>
<organism evidence="2 3">
    <name type="scientific">Niastella soli</name>
    <dbReference type="NCBI Taxonomy" id="2821487"/>
    <lineage>
        <taxon>Bacteria</taxon>
        <taxon>Pseudomonadati</taxon>
        <taxon>Bacteroidota</taxon>
        <taxon>Chitinophagia</taxon>
        <taxon>Chitinophagales</taxon>
        <taxon>Chitinophagaceae</taxon>
        <taxon>Niastella</taxon>
    </lineage>
</organism>
<accession>A0ABS3Z093</accession>
<evidence type="ECO:0000256" key="1">
    <source>
        <dbReference type="SAM" id="Phobius"/>
    </source>
</evidence>
<keyword evidence="1" id="KW-0472">Membrane</keyword>
<sequence length="156" mass="18145">MLNWFLDKIITGYVYSTIIFLLLLLVSQKARNHRTGFLNISNTLILAVLLGNLVYSFFTDTLFFILCTVLLGFLFQLCFIIKKFRIKIAATIVSVLLLLILTNIETVFVFITSFYKDYLPSSWSTFYYSNLNKYSSLGFTALYFVICWAFPQRKTN</sequence>
<feature type="transmembrane region" description="Helical" evidence="1">
    <location>
        <begin position="37"/>
        <end position="55"/>
    </location>
</feature>
<dbReference type="RefSeq" id="WP_209141238.1">
    <property type="nucleotide sequence ID" value="NZ_JAGHKO010000005.1"/>
</dbReference>
<proteinExistence type="predicted"/>
<evidence type="ECO:0000313" key="2">
    <source>
        <dbReference type="EMBL" id="MBO9203187.1"/>
    </source>
</evidence>
<comment type="caution">
    <text evidence="2">The sequence shown here is derived from an EMBL/GenBank/DDBJ whole genome shotgun (WGS) entry which is preliminary data.</text>
</comment>
<name>A0ABS3Z093_9BACT</name>